<evidence type="ECO:0000256" key="1">
    <source>
        <dbReference type="SAM" id="MobiDB-lite"/>
    </source>
</evidence>
<dbReference type="OMA" id="DETWACH"/>
<proteinExistence type="predicted"/>
<dbReference type="InParanoid" id="A0A1X2HM15"/>
<feature type="compositionally biased region" description="Pro residues" evidence="1">
    <location>
        <begin position="190"/>
        <end position="204"/>
    </location>
</feature>
<dbReference type="Gene3D" id="3.30.710.10">
    <property type="entry name" value="Potassium Channel Kv1.1, Chain A"/>
    <property type="match status" value="1"/>
</dbReference>
<dbReference type="PANTHER" id="PTHR47369">
    <property type="entry name" value="BTB/POZ DOMAIN-CONTAINING PROTEIN"/>
    <property type="match status" value="1"/>
</dbReference>
<dbReference type="AlphaFoldDB" id="A0A1X2HM15"/>
<dbReference type="EMBL" id="MCGN01000002">
    <property type="protein sequence ID" value="ORZ00387.1"/>
    <property type="molecule type" value="Genomic_DNA"/>
</dbReference>
<organism evidence="3 4">
    <name type="scientific">Syncephalastrum racemosum</name>
    <name type="common">Filamentous fungus</name>
    <dbReference type="NCBI Taxonomy" id="13706"/>
    <lineage>
        <taxon>Eukaryota</taxon>
        <taxon>Fungi</taxon>
        <taxon>Fungi incertae sedis</taxon>
        <taxon>Mucoromycota</taxon>
        <taxon>Mucoromycotina</taxon>
        <taxon>Mucoromycetes</taxon>
        <taxon>Mucorales</taxon>
        <taxon>Syncephalastraceae</taxon>
        <taxon>Syncephalastrum</taxon>
    </lineage>
</organism>
<gene>
    <name evidence="3" type="ORF">BCR43DRAFT_139603</name>
</gene>
<comment type="caution">
    <text evidence="3">The sequence shown here is derived from an EMBL/GenBank/DDBJ whole genome shotgun (WGS) entry which is preliminary data.</text>
</comment>
<protein>
    <recommendedName>
        <fullName evidence="2">BTB domain-containing protein</fullName>
    </recommendedName>
</protein>
<reference evidence="3 4" key="1">
    <citation type="submission" date="2016-07" db="EMBL/GenBank/DDBJ databases">
        <title>Pervasive Adenine N6-methylation of Active Genes in Fungi.</title>
        <authorList>
            <consortium name="DOE Joint Genome Institute"/>
            <person name="Mondo S.J."/>
            <person name="Dannebaum R.O."/>
            <person name="Kuo R.C."/>
            <person name="Labutti K."/>
            <person name="Haridas S."/>
            <person name="Kuo A."/>
            <person name="Salamov A."/>
            <person name="Ahrendt S.R."/>
            <person name="Lipzen A."/>
            <person name="Sullivan W."/>
            <person name="Andreopoulos W.B."/>
            <person name="Clum A."/>
            <person name="Lindquist E."/>
            <person name="Daum C."/>
            <person name="Ramamoorthy G.K."/>
            <person name="Gryganskyi A."/>
            <person name="Culley D."/>
            <person name="Magnuson J.K."/>
            <person name="James T.Y."/>
            <person name="O'Malley M.A."/>
            <person name="Stajich J.E."/>
            <person name="Spatafora J.W."/>
            <person name="Visel A."/>
            <person name="Grigoriev I.V."/>
        </authorList>
    </citation>
    <scope>NUCLEOTIDE SEQUENCE [LARGE SCALE GENOMIC DNA]</scope>
    <source>
        <strain evidence="3 4">NRRL 2496</strain>
    </source>
</reference>
<accession>A0A1X2HM15</accession>
<dbReference type="InterPro" id="IPR011333">
    <property type="entry name" value="SKP1/BTB/POZ_sf"/>
</dbReference>
<feature type="compositionally biased region" description="Basic residues" evidence="1">
    <location>
        <begin position="161"/>
        <end position="173"/>
    </location>
</feature>
<dbReference type="CDD" id="cd18186">
    <property type="entry name" value="BTB_POZ_ZBTB_KLHL-like"/>
    <property type="match status" value="1"/>
</dbReference>
<dbReference type="SUPFAM" id="SSF54695">
    <property type="entry name" value="POZ domain"/>
    <property type="match status" value="1"/>
</dbReference>
<dbReference type="PROSITE" id="PS50097">
    <property type="entry name" value="BTB"/>
    <property type="match status" value="1"/>
</dbReference>
<dbReference type="InterPro" id="IPR000210">
    <property type="entry name" value="BTB/POZ_dom"/>
</dbReference>
<dbReference type="PANTHER" id="PTHR47369:SF2">
    <property type="entry name" value="BTB_POZ DOMAIN-CONTAINING PROTEIN 2"/>
    <property type="match status" value="1"/>
</dbReference>
<keyword evidence="4" id="KW-1185">Reference proteome</keyword>
<evidence type="ECO:0000313" key="4">
    <source>
        <dbReference type="Proteomes" id="UP000242180"/>
    </source>
</evidence>
<feature type="region of interest" description="Disordered" evidence="1">
    <location>
        <begin position="153"/>
        <end position="212"/>
    </location>
</feature>
<name>A0A1X2HM15_SYNRA</name>
<evidence type="ECO:0000259" key="2">
    <source>
        <dbReference type="PROSITE" id="PS50097"/>
    </source>
</evidence>
<dbReference type="OrthoDB" id="6359943at2759"/>
<evidence type="ECO:0000313" key="3">
    <source>
        <dbReference type="EMBL" id="ORZ00387.1"/>
    </source>
</evidence>
<feature type="domain" description="BTB" evidence="2">
    <location>
        <begin position="238"/>
        <end position="297"/>
    </location>
</feature>
<dbReference type="Proteomes" id="UP000242180">
    <property type="component" value="Unassembled WGS sequence"/>
</dbReference>
<sequence length="481" mass="52656">MVQDLPTSFTTLAADPFKAYTNGSNANNVVFPSITAALTATTATSTAAPTTTAAVTATSATPATTTTSTSTTATTIATTAASSPPFAASATSAIAATTTAVAVDKAMTQPNSSIDCSKVVPQGYMPHHQPSLYYHYKSSPKSSSPAHIPLTMPVPGLPPAHHYHHHHHHHHHPEHQTLFQSLPPAMTHPLLPPPPPPPPPPSIPPSFTRSSAPIPYDTHQSAHFDYLYHVGFVQGLFSDVTIAVNGLHETYASHSLILARSSVLYRHLRNLDPNHRLLCLDLAISSESFCIILGHLYRPLSHHDITSFVTEKPHLCAELLDAAESLELDMLQNHFLHVIGQTMSQNNFFRWILLLRTYQNHPPARWINELDTLLVRFLTRSLPQQFEKGSIVDVSISFGSTNASGADMASSSNAGMLDLARVYSRLPLKYLKRCLEHPDLVIHGTLLRYRFANFPQVKLHHGTTKVRTLARNRYALLINGI</sequence>